<evidence type="ECO:0000313" key="20">
    <source>
        <dbReference type="Proteomes" id="UP000865560"/>
    </source>
</evidence>
<reference evidence="17 18" key="2">
    <citation type="journal article" date="2019" name="Appl. Environ. Microbiol.">
        <title>Population genetics and characterization of Campylobacter jejuni isolates in western jackdaws and game birds in Finland.</title>
        <authorList>
            <person name="Kovanen S."/>
            <person name="Rossi M."/>
            <person name="Pohja-Mykra M."/>
            <person name="Nieminen T."/>
            <person name="Raunio-Saarnisto M."/>
            <person name="Sauvala M."/>
            <person name="Fredriksson-Ahomaa M."/>
            <person name="Hanninen M.L."/>
            <person name="Kivisto R."/>
        </authorList>
    </citation>
    <scope>NUCLEOTIDE SEQUENCE [LARGE SCALE GENOMIC DNA]</scope>
    <source>
        <strain evidence="17 18">CB304</strain>
    </source>
</reference>
<evidence type="ECO:0000259" key="13">
    <source>
        <dbReference type="Pfam" id="PF13493"/>
    </source>
</evidence>
<keyword evidence="9" id="KW-0902">Two-component regulatory system</keyword>
<dbReference type="PANTHER" id="PTHR45569">
    <property type="entry name" value="SENSOR PROTEIN KDPD"/>
    <property type="match status" value="1"/>
</dbReference>
<evidence type="ECO:0000256" key="7">
    <source>
        <dbReference type="ARBA" id="ARBA00022840"/>
    </source>
</evidence>
<reference evidence="16 20" key="1">
    <citation type="submission" date="2016-09" db="EMBL/GenBank/DDBJ databases">
        <title>Campylobacter from American crows.</title>
        <authorList>
            <person name="Weis A.M."/>
            <person name="Weimer B.C."/>
            <person name="Townsend A.K."/>
            <person name="Taff C."/>
        </authorList>
    </citation>
    <scope>NUCLEOTIDE SEQUENCE [LARGE SCALE GENOMIC DNA]</scope>
    <source>
        <strain evidence="16 20">BCW_3791</strain>
    </source>
</reference>
<organism evidence="17 18">
    <name type="scientific">Campylobacter jejuni</name>
    <dbReference type="NCBI Taxonomy" id="197"/>
    <lineage>
        <taxon>Bacteria</taxon>
        <taxon>Pseudomonadati</taxon>
        <taxon>Campylobacterota</taxon>
        <taxon>Epsilonproteobacteria</taxon>
        <taxon>Campylobacterales</taxon>
        <taxon>Campylobacteraceae</taxon>
        <taxon>Campylobacter</taxon>
    </lineage>
</organism>
<dbReference type="Pfam" id="PF13493">
    <property type="entry name" value="DUF4118"/>
    <property type="match status" value="1"/>
</dbReference>
<comment type="subcellular location">
    <subcellularLocation>
        <location evidence="1">Membrane</location>
        <topology evidence="1">Multi-pass membrane protein</topology>
    </subcellularLocation>
</comment>
<feature type="domain" description="Signal transduction histidine kinase osmosensitive K+ channel sensor N-terminal" evidence="12">
    <location>
        <begin position="26"/>
        <end position="233"/>
    </location>
</feature>
<dbReference type="SUPFAM" id="SSF52402">
    <property type="entry name" value="Adenine nucleotide alpha hydrolases-like"/>
    <property type="match status" value="1"/>
</dbReference>
<dbReference type="Proteomes" id="UP000421425">
    <property type="component" value="Unassembled WGS sequence"/>
</dbReference>
<feature type="transmembrane region" description="Helical" evidence="11">
    <location>
        <begin position="410"/>
        <end position="427"/>
    </location>
</feature>
<dbReference type="GO" id="GO:0005524">
    <property type="term" value="F:ATP binding"/>
    <property type="evidence" value="ECO:0007669"/>
    <property type="project" value="UniProtKB-KW"/>
</dbReference>
<dbReference type="Gene3D" id="3.40.50.300">
    <property type="entry name" value="P-loop containing nucleotide triphosphate hydrolases"/>
    <property type="match status" value="1"/>
</dbReference>
<reference evidence="15" key="4">
    <citation type="submission" date="2021-02" db="EMBL/GenBank/DDBJ databases">
        <authorList>
            <consortium name="PulseNet: The National Subtyping Network for Foodborne Disease Surveillance"/>
        </authorList>
    </citation>
    <scope>NUCLEOTIDE SEQUENCE</scope>
    <source>
        <strain evidence="15">PNUSAC020384</strain>
    </source>
</reference>
<evidence type="ECO:0000256" key="8">
    <source>
        <dbReference type="ARBA" id="ARBA00022989"/>
    </source>
</evidence>
<dbReference type="PANTHER" id="PTHR45569:SF1">
    <property type="entry name" value="SENSOR PROTEIN KDPD"/>
    <property type="match status" value="1"/>
</dbReference>
<keyword evidence="7" id="KW-0067">ATP-binding</keyword>
<dbReference type="Gene3D" id="1.20.120.620">
    <property type="entry name" value="Backbone structure of the membrane domain of e. Coli histidine kinase receptor kdpd"/>
    <property type="match status" value="1"/>
</dbReference>
<name>A0A1E7NVE8_CAMJU</name>
<dbReference type="Proteomes" id="UP000735326">
    <property type="component" value="Unassembled WGS sequence"/>
</dbReference>
<dbReference type="RefSeq" id="WP_002877682.1">
    <property type="nucleotide sequence ID" value="NZ_AP028413.1"/>
</dbReference>
<reference evidence="14 19" key="3">
    <citation type="submission" date="2019-10" db="EMBL/GenBank/DDBJ databases">
        <authorList>
            <consortium name="PulseNet: The National Subtyping Network for Foodborne Disease Surveillance"/>
            <person name="Tarr C.L."/>
            <person name="Trees E."/>
            <person name="Katz L.S."/>
            <person name="Carleton-Romer H.A."/>
            <person name="Stroika S."/>
            <person name="Kucerova Z."/>
            <person name="Roache K.F."/>
            <person name="Sabol A.L."/>
            <person name="Besser J."/>
            <person name="Gerner-Smidt P."/>
        </authorList>
    </citation>
    <scope>NUCLEOTIDE SEQUENCE [LARGE SCALE GENOMIC DNA]</scope>
    <source>
        <strain evidence="14 19">PNUSAC012091</strain>
    </source>
</reference>
<evidence type="ECO:0000313" key="17">
    <source>
        <dbReference type="EMBL" id="RTJ99013.1"/>
    </source>
</evidence>
<dbReference type="InterPro" id="IPR025201">
    <property type="entry name" value="KdpD_TM"/>
</dbReference>
<proteinExistence type="predicted"/>
<dbReference type="GO" id="GO:0005737">
    <property type="term" value="C:cytoplasm"/>
    <property type="evidence" value="ECO:0007669"/>
    <property type="project" value="UniProtKB-ARBA"/>
</dbReference>
<dbReference type="Gene3D" id="3.30.450.40">
    <property type="match status" value="1"/>
</dbReference>
<dbReference type="AlphaFoldDB" id="A0A1E7NVE8"/>
<evidence type="ECO:0000256" key="11">
    <source>
        <dbReference type="SAM" id="Phobius"/>
    </source>
</evidence>
<dbReference type="EMBL" id="AALHBX010000016">
    <property type="protein sequence ID" value="ECZ5738605.1"/>
    <property type="molecule type" value="Genomic_DNA"/>
</dbReference>
<dbReference type="FunFam" id="3.40.50.300:FF:000483">
    <property type="entry name" value="Sensor histidine kinase KdpD"/>
    <property type="match status" value="1"/>
</dbReference>
<evidence type="ECO:0000256" key="6">
    <source>
        <dbReference type="ARBA" id="ARBA00022777"/>
    </source>
</evidence>
<keyword evidence="8 11" id="KW-1133">Transmembrane helix</keyword>
<accession>A0A1E7NVE8</accession>
<dbReference type="EMBL" id="AAYVUT010000001">
    <property type="protein sequence ID" value="EHB2510945.1"/>
    <property type="molecule type" value="Genomic_DNA"/>
</dbReference>
<dbReference type="Pfam" id="PF02702">
    <property type="entry name" value="KdpD"/>
    <property type="match status" value="1"/>
</dbReference>
<dbReference type="EMBL" id="PRCE01000002">
    <property type="protein sequence ID" value="RTJ99013.1"/>
    <property type="molecule type" value="Genomic_DNA"/>
</dbReference>
<evidence type="ECO:0000313" key="18">
    <source>
        <dbReference type="Proteomes" id="UP000286791"/>
    </source>
</evidence>
<comment type="caution">
    <text evidence="17">The sequence shown here is derived from an EMBL/GenBank/DDBJ whole genome shotgun (WGS) entry which is preliminary data.</text>
</comment>
<dbReference type="InterPro" id="IPR003852">
    <property type="entry name" value="Sig_transdc_His_kinase_KdpD_N"/>
</dbReference>
<evidence type="ECO:0000256" key="5">
    <source>
        <dbReference type="ARBA" id="ARBA00022741"/>
    </source>
</evidence>
<evidence type="ECO:0000256" key="1">
    <source>
        <dbReference type="ARBA" id="ARBA00004141"/>
    </source>
</evidence>
<dbReference type="Proteomes" id="UP000865560">
    <property type="component" value="Unassembled WGS sequence"/>
</dbReference>
<keyword evidence="3" id="KW-0808">Transferase</keyword>
<dbReference type="InterPro" id="IPR027417">
    <property type="entry name" value="P-loop_NTPase"/>
</dbReference>
<evidence type="ECO:0000313" key="19">
    <source>
        <dbReference type="Proteomes" id="UP000421425"/>
    </source>
</evidence>
<feature type="transmembrane region" description="Helical" evidence="11">
    <location>
        <begin position="463"/>
        <end position="482"/>
    </location>
</feature>
<dbReference type="Proteomes" id="UP000286791">
    <property type="component" value="Unassembled WGS sequence"/>
</dbReference>
<feature type="transmembrane region" description="Helical" evidence="11">
    <location>
        <begin position="434"/>
        <end position="451"/>
    </location>
</feature>
<evidence type="ECO:0000256" key="10">
    <source>
        <dbReference type="ARBA" id="ARBA00023136"/>
    </source>
</evidence>
<evidence type="ECO:0000313" key="15">
    <source>
        <dbReference type="EMBL" id="EHB2510945.1"/>
    </source>
</evidence>
<evidence type="ECO:0000256" key="4">
    <source>
        <dbReference type="ARBA" id="ARBA00022692"/>
    </source>
</evidence>
<evidence type="ECO:0000313" key="16">
    <source>
        <dbReference type="EMBL" id="OEV49921.1"/>
    </source>
</evidence>
<feature type="domain" description="Sensor protein KdpD transmembrane" evidence="13">
    <location>
        <begin position="390"/>
        <end position="494"/>
    </location>
</feature>
<dbReference type="GO" id="GO:0000155">
    <property type="term" value="F:phosphorelay sensor kinase activity"/>
    <property type="evidence" value="ECO:0007669"/>
    <property type="project" value="InterPro"/>
</dbReference>
<keyword evidence="6 17" id="KW-0418">Kinase</keyword>
<sequence>MQRQSPEQILKKLEVKAKEEEKNKLAKLKIFLGYAAGSGKTYAMLSEARTLRDNGVDVVLGYIEPHDRPETMALTQGFESIANLEIPYKNIVLKEFDLDATLKRKPALVLVDELAHTNAKGLRNEKRFQDIEELLKAGIDVYTTLNIQHLESLNDLVANISKIEVKERIPDRIFDEADQVELVDIEPNKLLKRMQDGKIYKEKQAKLALENFFRQERLIALREIALRRLASRVNLRASEQRLINDDLAYHTGEHILVCINASNAKVIRAAARLALAFHAKLSALYIKNPNIKEEKALEENIELAKSFDAEIISVYDDDIARQIAEYSSLSNVSKIVLGKNKDKKKFKEEIFEAVAKKAPNIDLYLVNENQISTPKIRSKKGFDFLGFLKITGVLLLATFIAFVFHKFNTQPSNIVMIFILAVFASSFISDNKIFAFYSSLVSVLIYNFFFLEPIFSLKVHDSGNIITFTTMFIVGFLTAVFTRRLKLQSKELTKRAYRTAILLENSEKLARVKSKQELWEQLGNQALKLLNLPIIIYPINKNNILSKPLLFFNDDKQMLKNCFSADEIAIAQWVATNKERAGVCTNTLPNANAMYLPIEDGEKTKGVIGIVLKEKRPLQDFQYEILSALLNEAGVRTRDIFLL</sequence>
<dbReference type="EMBL" id="MJVJ01000038">
    <property type="protein sequence ID" value="OEV49921.1"/>
    <property type="molecule type" value="Genomic_DNA"/>
</dbReference>
<dbReference type="InterPro" id="IPR052023">
    <property type="entry name" value="Histidine_kinase_KdpD"/>
</dbReference>
<evidence type="ECO:0000256" key="2">
    <source>
        <dbReference type="ARBA" id="ARBA00022553"/>
    </source>
</evidence>
<keyword evidence="4 11" id="KW-0812">Transmembrane</keyword>
<protein>
    <submittedName>
        <fullName evidence="16 17">Histidine kinase</fullName>
    </submittedName>
</protein>
<evidence type="ECO:0000256" key="3">
    <source>
        <dbReference type="ARBA" id="ARBA00022679"/>
    </source>
</evidence>
<evidence type="ECO:0000313" key="14">
    <source>
        <dbReference type="EMBL" id="ECZ5738605.1"/>
    </source>
</evidence>
<dbReference type="GO" id="GO:0005886">
    <property type="term" value="C:plasma membrane"/>
    <property type="evidence" value="ECO:0007669"/>
    <property type="project" value="TreeGrafter"/>
</dbReference>
<evidence type="ECO:0000259" key="12">
    <source>
        <dbReference type="Pfam" id="PF02702"/>
    </source>
</evidence>
<keyword evidence="10 11" id="KW-0472">Membrane</keyword>
<gene>
    <name evidence="16" type="ORF">AJY60_01225</name>
    <name evidence="17" type="ORF">C3H48_00815</name>
    <name evidence="14" type="ORF">F8Y55_08240</name>
    <name evidence="15" type="ORF">JYC20_000065</name>
</gene>
<dbReference type="InterPro" id="IPR029016">
    <property type="entry name" value="GAF-like_dom_sf"/>
</dbReference>
<keyword evidence="5" id="KW-0547">Nucleotide-binding</keyword>
<feature type="transmembrane region" description="Helical" evidence="11">
    <location>
        <begin position="384"/>
        <end position="404"/>
    </location>
</feature>
<dbReference type="InterPro" id="IPR038318">
    <property type="entry name" value="KdpD_sf"/>
</dbReference>
<keyword evidence="2" id="KW-0597">Phosphoprotein</keyword>
<evidence type="ECO:0000256" key="9">
    <source>
        <dbReference type="ARBA" id="ARBA00023012"/>
    </source>
</evidence>